<name>A0AAJ0DCS6_9PEZI</name>
<protein>
    <recommendedName>
        <fullName evidence="3">BTB domain-containing protein</fullName>
    </recommendedName>
</protein>
<evidence type="ECO:0000313" key="2">
    <source>
        <dbReference type="Proteomes" id="UP001271007"/>
    </source>
</evidence>
<proteinExistence type="predicted"/>
<keyword evidence="2" id="KW-1185">Reference proteome</keyword>
<evidence type="ECO:0008006" key="3">
    <source>
        <dbReference type="Google" id="ProtNLM"/>
    </source>
</evidence>
<dbReference type="AlphaFoldDB" id="A0AAJ0DCS6"/>
<dbReference type="PANTHER" id="PTHR38119">
    <property type="entry name" value="BTB DOMAIN-CONTAINING PROTEIN-RELATED"/>
    <property type="match status" value="1"/>
</dbReference>
<reference evidence="1" key="1">
    <citation type="submission" date="2023-04" db="EMBL/GenBank/DDBJ databases">
        <title>Black Yeasts Isolated from many extreme environments.</title>
        <authorList>
            <person name="Coleine C."/>
            <person name="Stajich J.E."/>
            <person name="Selbmann L."/>
        </authorList>
    </citation>
    <scope>NUCLEOTIDE SEQUENCE</scope>
    <source>
        <strain evidence="1">CCFEE 5312</strain>
    </source>
</reference>
<accession>A0AAJ0DCS6</accession>
<organism evidence="1 2">
    <name type="scientific">Extremus antarcticus</name>
    <dbReference type="NCBI Taxonomy" id="702011"/>
    <lineage>
        <taxon>Eukaryota</taxon>
        <taxon>Fungi</taxon>
        <taxon>Dikarya</taxon>
        <taxon>Ascomycota</taxon>
        <taxon>Pezizomycotina</taxon>
        <taxon>Dothideomycetes</taxon>
        <taxon>Dothideomycetidae</taxon>
        <taxon>Mycosphaerellales</taxon>
        <taxon>Extremaceae</taxon>
        <taxon>Extremus</taxon>
    </lineage>
</organism>
<sequence length="411" mass="46444">MADPNDGFPRFRDGDVHIIINGSRQYFLHSQSLRSHSEKMRELLRDDYGPPLTNKAIKKGVTIRYRLDLVGKQENEDDDGHMTSTGSKLAVELEAVRMNGEGRPLDKRGIDLDLENGMEVSAIHEAYTTVLGAMYGQAVDLGTFQTDTLDDMLSTALNVHAVAADLAVVHMITKPIEADLQSHGQLLQRSIGDKPGPWLLFATRIRSRLIFREALIHAVGQYHTDNIQELVNPHGDTFSQPVLDLMKNKYTMLQDGLKKAQMKMLSYYPQILHRHMTVGLADRDNIGRGSYSNDIFAWMALNAFRHFIAQNTTMDCTHHDKDQGFEFFELIAAGGQAYMRKPDLGTFYGIFPLTGKGQVVLENHLEQIKEHCRAFAQDFMVNNSHLDVKAHPTKFFTCAKLDHEDFEVLDV</sequence>
<comment type="caution">
    <text evidence="1">The sequence shown here is derived from an EMBL/GenBank/DDBJ whole genome shotgun (WGS) entry which is preliminary data.</text>
</comment>
<gene>
    <name evidence="1" type="ORF">LTR09_011150</name>
</gene>
<dbReference type="EMBL" id="JAWDJX010000062">
    <property type="protein sequence ID" value="KAK3047404.1"/>
    <property type="molecule type" value="Genomic_DNA"/>
</dbReference>
<dbReference type="Proteomes" id="UP001271007">
    <property type="component" value="Unassembled WGS sequence"/>
</dbReference>
<evidence type="ECO:0000313" key="1">
    <source>
        <dbReference type="EMBL" id="KAK3047404.1"/>
    </source>
</evidence>
<dbReference type="PANTHER" id="PTHR38119:SF2">
    <property type="entry name" value="TRANSCRIPTION FACTOR DOMAIN-CONTAINING PROTEIN"/>
    <property type="match status" value="1"/>
</dbReference>